<evidence type="ECO:0000313" key="3">
    <source>
        <dbReference type="Proteomes" id="UP000178450"/>
    </source>
</evidence>
<protein>
    <submittedName>
        <fullName evidence="2">Uncharacterized protein</fullName>
    </submittedName>
</protein>
<accession>A0A1F7KAT3</accession>
<proteinExistence type="predicted"/>
<evidence type="ECO:0000313" key="2">
    <source>
        <dbReference type="EMBL" id="OGK64958.1"/>
    </source>
</evidence>
<sequence>MTQEQLGQREAEKLKYQNLAGLQGRMILMADNLDPETEFTISSQDAQTFFQNADQVDQSVRAVVGITEELSLETRLQHWQDQRYDKAMNQWRTEIALKIKKFGPKHQAFLKKLGFTNIERFDSQKAQELYDRFAVAKTDQTSVQFFLETILNAYENNLPELRANLSSVQWLAGIFGHDEAEIVANLLDGKIKALTQPQEFTHEVVGRCPKEQLTIREKALLTKLHSKQGPVKSVEPIEPPSNQELGLTFGLEDWFASVKVPVDPDQPFYVSSLPEGLTIATEAYKLREPFFVFREDGSGQRFASPNPNIAPWVQELEVNRHDPRYLEAEKKTDGDSGLVGLAASSAQTPEQEAQLYRILCNNVLFLHQNDDKLLEQWLANQGEYKVENNQAQNTATMFINFDVRRWQEILDQAHQAEHQPTLEETVALMQAQLMPFEVTQEGGLVYHPDQVNLLWQPRLIELQQALDSNQLQAHHLRWLEFLSHSVDVNKIIQLLRTNEIIQQIQILKPDSLEELRDFEPEEPTMIDLREDQLAQQDLRLIPYLEKLGLSDQFSSWQELTPGIFTTQEIELTGLARDGKRFHYFALRKDNPDNTSQYSCNLVETTASGETKIIGHVDFTKLANSNEADCSTNQLSRIFSQPLPNELTPNIKTAYEKWQGNLEAVKVAQEYRGQGLGKSIWYLALSQGALAGITKINIIGDLTRGQRPDQPAGSFYENLGSDALILLRDMGGEIYSSTDLSSSTYLSSQLDELKRLFVETTPSTTLGSVLKDYQYAQVELNKAQKEYNELQSKYTDDIAAFFGDAAYSDISSYLEISQTRAQELKSRLELAENNLIPQIFNMDLQTILDIEGASGNHPGHDAIYPLRDALLKYLIGQKDPNQKEQLQERLDEFLQAINKPHSMTIDDFIDLHNLHLKDAL</sequence>
<feature type="coiled-coil region" evidence="1">
    <location>
        <begin position="772"/>
        <end position="833"/>
    </location>
</feature>
<keyword evidence="1" id="KW-0175">Coiled coil</keyword>
<reference evidence="2 3" key="1">
    <citation type="journal article" date="2016" name="Nat. Commun.">
        <title>Thousands of microbial genomes shed light on interconnected biogeochemical processes in an aquifer system.</title>
        <authorList>
            <person name="Anantharaman K."/>
            <person name="Brown C.T."/>
            <person name="Hug L.A."/>
            <person name="Sharon I."/>
            <person name="Castelle C.J."/>
            <person name="Probst A.J."/>
            <person name="Thomas B.C."/>
            <person name="Singh A."/>
            <person name="Wilkins M.J."/>
            <person name="Karaoz U."/>
            <person name="Brodie E.L."/>
            <person name="Williams K.H."/>
            <person name="Hubbard S.S."/>
            <person name="Banfield J.F."/>
        </authorList>
    </citation>
    <scope>NUCLEOTIDE SEQUENCE [LARGE SCALE GENOMIC DNA]</scope>
</reference>
<organism evidence="2 3">
    <name type="scientific">Candidatus Roizmanbacteria bacterium RIFOXYA1_FULL_41_12</name>
    <dbReference type="NCBI Taxonomy" id="1802082"/>
    <lineage>
        <taxon>Bacteria</taxon>
        <taxon>Candidatus Roizmaniibacteriota</taxon>
    </lineage>
</organism>
<name>A0A1F7KAT3_9BACT</name>
<comment type="caution">
    <text evidence="2">The sequence shown here is derived from an EMBL/GenBank/DDBJ whole genome shotgun (WGS) entry which is preliminary data.</text>
</comment>
<dbReference type="Proteomes" id="UP000178450">
    <property type="component" value="Unassembled WGS sequence"/>
</dbReference>
<dbReference type="EMBL" id="MGBG01000013">
    <property type="protein sequence ID" value="OGK64958.1"/>
    <property type="molecule type" value="Genomic_DNA"/>
</dbReference>
<dbReference type="InterPro" id="IPR016181">
    <property type="entry name" value="Acyl_CoA_acyltransferase"/>
</dbReference>
<evidence type="ECO:0000256" key="1">
    <source>
        <dbReference type="SAM" id="Coils"/>
    </source>
</evidence>
<gene>
    <name evidence="2" type="ORF">A2209_04680</name>
</gene>
<dbReference type="AlphaFoldDB" id="A0A1F7KAT3"/>
<dbReference type="SUPFAM" id="SSF55729">
    <property type="entry name" value="Acyl-CoA N-acyltransferases (Nat)"/>
    <property type="match status" value="1"/>
</dbReference>